<evidence type="ECO:0000313" key="1">
    <source>
        <dbReference type="EMBL" id="VDM65490.1"/>
    </source>
</evidence>
<keyword evidence="2" id="KW-1185">Reference proteome</keyword>
<evidence type="ECO:0000313" key="2">
    <source>
        <dbReference type="Proteomes" id="UP000270094"/>
    </source>
</evidence>
<reference evidence="1 2" key="1">
    <citation type="submission" date="2018-11" db="EMBL/GenBank/DDBJ databases">
        <authorList>
            <consortium name="Pathogen Informatics"/>
        </authorList>
    </citation>
    <scope>NUCLEOTIDE SEQUENCE [LARGE SCALE GENOMIC DNA]</scope>
</reference>
<dbReference type="EMBL" id="UYYB01000824">
    <property type="protein sequence ID" value="VDM65490.1"/>
    <property type="molecule type" value="Genomic_DNA"/>
</dbReference>
<gene>
    <name evidence="1" type="ORF">SVUK_LOCUS488</name>
</gene>
<dbReference type="AlphaFoldDB" id="A0A3P7HZ95"/>
<sequence>MNWYNVAGQGGDVEKCSDLQKLARGDLELLLGKKAGCQVRNSMFFQGNALYLYENLGRSLRSNSS</sequence>
<name>A0A3P7HZ95_STRVU</name>
<dbReference type="Proteomes" id="UP000270094">
    <property type="component" value="Unassembled WGS sequence"/>
</dbReference>
<protein>
    <submittedName>
        <fullName evidence="1">Uncharacterized protein</fullName>
    </submittedName>
</protein>
<accession>A0A3P7HZ95</accession>
<proteinExistence type="predicted"/>
<organism evidence="1 2">
    <name type="scientific">Strongylus vulgaris</name>
    <name type="common">Blood worm</name>
    <dbReference type="NCBI Taxonomy" id="40348"/>
    <lineage>
        <taxon>Eukaryota</taxon>
        <taxon>Metazoa</taxon>
        <taxon>Ecdysozoa</taxon>
        <taxon>Nematoda</taxon>
        <taxon>Chromadorea</taxon>
        <taxon>Rhabditida</taxon>
        <taxon>Rhabditina</taxon>
        <taxon>Rhabditomorpha</taxon>
        <taxon>Strongyloidea</taxon>
        <taxon>Strongylidae</taxon>
        <taxon>Strongylus</taxon>
    </lineage>
</organism>